<protein>
    <submittedName>
        <fullName evidence="5">TldD/PmbA family protein</fullName>
    </submittedName>
</protein>
<comment type="similarity">
    <text evidence="1">Belongs to the peptidase U62 family.</text>
</comment>
<sequence length="456" mass="49713">MKESLPQRELVEEVAYRAVKRLLDQKDIAEADILYRANASCSISFMDGRLDEKIKGQNLSMGVRVIDAEGRQGVACSNHLSKDAVNRVIEWAIFNCKNNDPNPHIGLNLEILDFTEDHDLFDPLVIDGMSFSRGEKICSVVTAEVRELDERVSSIREVFYGEGYEETLYLSSVGAIGWQDESVVRLDVALIMEDGDKIEMGGFGEEQRYLSDLKYSDIAKNAVHRTSMTLGGKPLKTGKYTLFLDSLTAASLVSMLEDSFLADNVHKGKSWLSDKRERMIAPSHISLVDDATIKRGMGSYVFDGEGVAAQRTTLLSEGVVTSFLYNLEHARIDGVSSTGNCVRSPASIPYVGASNLFITPGIGKAGDLYGDLNTGIYVTELMGLHTFDPVSGDLSLGIKGAYIRNGSIDGPLSGMTVAGNIYDILNRIVRVGEDLKFYGSVGSPSLVIDDVSTAGD</sequence>
<evidence type="ECO:0000259" key="3">
    <source>
        <dbReference type="Pfam" id="PF19289"/>
    </source>
</evidence>
<dbReference type="InterPro" id="IPR002510">
    <property type="entry name" value="Metalloprtase-TldD/E_N"/>
</dbReference>
<dbReference type="eggNOG" id="COG0312">
    <property type="taxonomic scope" value="Bacteria"/>
</dbReference>
<dbReference type="Gene3D" id="3.30.2290.10">
    <property type="entry name" value="PmbA/TldD superfamily"/>
    <property type="match status" value="1"/>
</dbReference>
<dbReference type="PANTHER" id="PTHR43421">
    <property type="entry name" value="METALLOPROTEASE PMBA"/>
    <property type="match status" value="1"/>
</dbReference>
<dbReference type="RefSeq" id="WP_009200238.1">
    <property type="nucleotide sequence ID" value="NZ_ACJX03000001.1"/>
</dbReference>
<dbReference type="Pfam" id="PF01523">
    <property type="entry name" value="PmbA_TldD_1st"/>
    <property type="match status" value="1"/>
</dbReference>
<dbReference type="InterPro" id="IPR045570">
    <property type="entry name" value="Metalloprtase-TldD/E_cen_dom"/>
</dbReference>
<evidence type="ECO:0000259" key="4">
    <source>
        <dbReference type="Pfam" id="PF19290"/>
    </source>
</evidence>
<proteinExistence type="inferred from homology"/>
<dbReference type="STRING" id="592015.HMPREF1705_04139"/>
<feature type="domain" description="Metalloprotease TldD/E central" evidence="4">
    <location>
        <begin position="141"/>
        <end position="228"/>
    </location>
</feature>
<evidence type="ECO:0000313" key="5">
    <source>
        <dbReference type="EMBL" id="KRT34888.1"/>
    </source>
</evidence>
<dbReference type="GO" id="GO:0008237">
    <property type="term" value="F:metallopeptidase activity"/>
    <property type="evidence" value="ECO:0007669"/>
    <property type="project" value="InterPro"/>
</dbReference>
<dbReference type="Pfam" id="PF19289">
    <property type="entry name" value="PmbA_TldD_3rd"/>
    <property type="match status" value="1"/>
</dbReference>
<name>A0A0T5X944_9BACT</name>
<dbReference type="InterPro" id="IPR045569">
    <property type="entry name" value="Metalloprtase-TldD/E_C"/>
</dbReference>
<dbReference type="GO" id="GO:0006508">
    <property type="term" value="P:proteolysis"/>
    <property type="evidence" value="ECO:0007669"/>
    <property type="project" value="InterPro"/>
</dbReference>
<dbReference type="Proteomes" id="UP000005273">
    <property type="component" value="Unassembled WGS sequence"/>
</dbReference>
<reference evidence="6" key="1">
    <citation type="submission" date="2012-09" db="EMBL/GenBank/DDBJ databases">
        <authorList>
            <person name="Weinstock G."/>
            <person name="Sodergren E."/>
            <person name="Clifton S."/>
            <person name="Fulton L."/>
            <person name="Fulton B."/>
            <person name="Courtney L."/>
            <person name="Fronick C."/>
            <person name="Harrison M."/>
            <person name="Strong C."/>
            <person name="Farmer C."/>
            <person name="Delehaunty K."/>
            <person name="Markovic C."/>
            <person name="Hall O."/>
            <person name="Minx P."/>
            <person name="Tomlinson C."/>
            <person name="Mitreva M."/>
            <person name="Nelson J."/>
            <person name="Hou S."/>
            <person name="Wollam A."/>
            <person name="Pepin K.H."/>
            <person name="Johnson M."/>
            <person name="Bhonagiri V."/>
            <person name="Nash W.E."/>
            <person name="Suruliraj S."/>
            <person name="Warren W."/>
            <person name="Chinwalla A."/>
            <person name="Mardis E.R."/>
            <person name="Wilson R.K."/>
        </authorList>
    </citation>
    <scope>NUCLEOTIDE SEQUENCE [LARGE SCALE GENOMIC DNA]</scope>
    <source>
        <strain evidence="6">OS1</strain>
    </source>
</reference>
<evidence type="ECO:0000313" key="6">
    <source>
        <dbReference type="Proteomes" id="UP000005273"/>
    </source>
</evidence>
<dbReference type="InterPro" id="IPR035068">
    <property type="entry name" value="TldD/PmbA_N"/>
</dbReference>
<accession>A0A0T5X944</accession>
<dbReference type="EMBL" id="ACJX03000001">
    <property type="protein sequence ID" value="KRT34888.1"/>
    <property type="molecule type" value="Genomic_DNA"/>
</dbReference>
<feature type="domain" description="Metalloprotease TldD/E N-terminal" evidence="2">
    <location>
        <begin position="31"/>
        <end position="95"/>
    </location>
</feature>
<dbReference type="Pfam" id="PF19290">
    <property type="entry name" value="PmbA_TldD_2nd"/>
    <property type="match status" value="1"/>
</dbReference>
<dbReference type="OrthoDB" id="9803213at2"/>
<comment type="caution">
    <text evidence="5">The sequence shown here is derived from an EMBL/GenBank/DDBJ whole genome shotgun (WGS) entry which is preliminary data.</text>
</comment>
<evidence type="ECO:0000256" key="1">
    <source>
        <dbReference type="ARBA" id="ARBA00005836"/>
    </source>
</evidence>
<gene>
    <name evidence="5" type="ORF">HMPREF1705_04139</name>
</gene>
<dbReference type="AlphaFoldDB" id="A0A0T5X944"/>
<feature type="domain" description="Metalloprotease TldD/E C-terminal" evidence="3">
    <location>
        <begin position="237"/>
        <end position="455"/>
    </location>
</feature>
<dbReference type="InterPro" id="IPR047657">
    <property type="entry name" value="PmbA"/>
</dbReference>
<keyword evidence="6" id="KW-1185">Reference proteome</keyword>
<dbReference type="GO" id="GO:0005829">
    <property type="term" value="C:cytosol"/>
    <property type="evidence" value="ECO:0007669"/>
    <property type="project" value="TreeGrafter"/>
</dbReference>
<evidence type="ECO:0000259" key="2">
    <source>
        <dbReference type="Pfam" id="PF01523"/>
    </source>
</evidence>
<dbReference type="InterPro" id="IPR036059">
    <property type="entry name" value="TldD/PmbA_sf"/>
</dbReference>
<organism evidence="5 6">
    <name type="scientific">Acetomicrobium hydrogeniformans ATCC BAA-1850</name>
    <dbReference type="NCBI Taxonomy" id="592015"/>
    <lineage>
        <taxon>Bacteria</taxon>
        <taxon>Thermotogati</taxon>
        <taxon>Synergistota</taxon>
        <taxon>Synergistia</taxon>
        <taxon>Synergistales</taxon>
        <taxon>Acetomicrobiaceae</taxon>
        <taxon>Acetomicrobium</taxon>
    </lineage>
</organism>
<dbReference type="PANTHER" id="PTHR43421:SF1">
    <property type="entry name" value="METALLOPROTEASE PMBA"/>
    <property type="match status" value="1"/>
</dbReference>
<dbReference type="SUPFAM" id="SSF111283">
    <property type="entry name" value="Putative modulator of DNA gyrase, PmbA/TldD"/>
    <property type="match status" value="1"/>
</dbReference>